<evidence type="ECO:0000313" key="2">
    <source>
        <dbReference type="EMBL" id="POY34875.1"/>
    </source>
</evidence>
<evidence type="ECO:0000313" key="3">
    <source>
        <dbReference type="Proteomes" id="UP000236893"/>
    </source>
</evidence>
<comment type="caution">
    <text evidence="2">The sequence shown here is derived from an EMBL/GenBank/DDBJ whole genome shotgun (WGS) entry which is preliminary data.</text>
</comment>
<proteinExistence type="predicted"/>
<organism evidence="2 3">
    <name type="scientific">Solitalea longa</name>
    <dbReference type="NCBI Taxonomy" id="2079460"/>
    <lineage>
        <taxon>Bacteria</taxon>
        <taxon>Pseudomonadati</taxon>
        <taxon>Bacteroidota</taxon>
        <taxon>Sphingobacteriia</taxon>
        <taxon>Sphingobacteriales</taxon>
        <taxon>Sphingobacteriaceae</taxon>
        <taxon>Solitalea</taxon>
    </lineage>
</organism>
<gene>
    <name evidence="2" type="ORF">C3K47_18150</name>
</gene>
<sequence length="152" mass="17642">MINWVFKTFDELTAAELYAIIQLREDIFIVEQNCPFLDCDGKDPNCWHLMGWEDGKLAAYSRIVPPGVAFETASIGRVVTSREARRHGFGKLLMQKAIEKAEELGFNELTIGAQYYLLGFYQSFGFIEFDEIYLEDGIEHIYMRREKLEPKD</sequence>
<dbReference type="CDD" id="cd04301">
    <property type="entry name" value="NAT_SF"/>
    <property type="match status" value="1"/>
</dbReference>
<feature type="domain" description="N-acetyltransferase" evidence="1">
    <location>
        <begin position="7"/>
        <end position="148"/>
    </location>
</feature>
<dbReference type="SUPFAM" id="SSF55729">
    <property type="entry name" value="Acyl-CoA N-acyltransferases (Nat)"/>
    <property type="match status" value="1"/>
</dbReference>
<dbReference type="Gene3D" id="3.40.630.30">
    <property type="match status" value="1"/>
</dbReference>
<dbReference type="OrthoDB" id="9796171at2"/>
<name>A0A2S4ZX42_9SPHI</name>
<evidence type="ECO:0000259" key="1">
    <source>
        <dbReference type="PROSITE" id="PS51186"/>
    </source>
</evidence>
<keyword evidence="2" id="KW-0808">Transferase</keyword>
<dbReference type="AlphaFoldDB" id="A0A2S4ZX42"/>
<dbReference type="RefSeq" id="WP_103790585.1">
    <property type="nucleotide sequence ID" value="NZ_PQVF01000017.1"/>
</dbReference>
<protein>
    <submittedName>
        <fullName evidence="2">GNAT family N-acetyltransferase</fullName>
    </submittedName>
</protein>
<dbReference type="Proteomes" id="UP000236893">
    <property type="component" value="Unassembled WGS sequence"/>
</dbReference>
<dbReference type="PROSITE" id="PS51186">
    <property type="entry name" value="GNAT"/>
    <property type="match status" value="1"/>
</dbReference>
<dbReference type="InterPro" id="IPR000182">
    <property type="entry name" value="GNAT_dom"/>
</dbReference>
<dbReference type="GO" id="GO:0016747">
    <property type="term" value="F:acyltransferase activity, transferring groups other than amino-acyl groups"/>
    <property type="evidence" value="ECO:0007669"/>
    <property type="project" value="InterPro"/>
</dbReference>
<reference evidence="2 3" key="1">
    <citation type="submission" date="2018-01" db="EMBL/GenBank/DDBJ databases">
        <authorList>
            <person name="Gaut B.S."/>
            <person name="Morton B.R."/>
            <person name="Clegg M.T."/>
            <person name="Duvall M.R."/>
        </authorList>
    </citation>
    <scope>NUCLEOTIDE SEQUENCE [LARGE SCALE GENOMIC DNA]</scope>
    <source>
        <strain evidence="2 3">HR-AV</strain>
    </source>
</reference>
<dbReference type="Pfam" id="PF13673">
    <property type="entry name" value="Acetyltransf_10"/>
    <property type="match status" value="1"/>
</dbReference>
<dbReference type="InterPro" id="IPR016181">
    <property type="entry name" value="Acyl_CoA_acyltransferase"/>
</dbReference>
<accession>A0A2S4ZX42</accession>
<dbReference type="EMBL" id="PQVF01000017">
    <property type="protein sequence ID" value="POY34875.1"/>
    <property type="molecule type" value="Genomic_DNA"/>
</dbReference>
<keyword evidence="3" id="KW-1185">Reference proteome</keyword>